<comment type="similarity">
    <text evidence="1">Belongs to the short-chain dehydrogenases/reductases (SDR) family.</text>
</comment>
<dbReference type="RefSeq" id="WP_205213507.1">
    <property type="nucleotide sequence ID" value="NZ_JAFFZP010000012.1"/>
</dbReference>
<organism evidence="3 4">
    <name type="scientific">Amphritea pacifica</name>
    <dbReference type="NCBI Taxonomy" id="2811233"/>
    <lineage>
        <taxon>Bacteria</taxon>
        <taxon>Pseudomonadati</taxon>
        <taxon>Pseudomonadota</taxon>
        <taxon>Gammaproteobacteria</taxon>
        <taxon>Oceanospirillales</taxon>
        <taxon>Oceanospirillaceae</taxon>
        <taxon>Amphritea</taxon>
    </lineage>
</organism>
<reference evidence="3 4" key="1">
    <citation type="submission" date="2021-02" db="EMBL/GenBank/DDBJ databases">
        <title>A novel species of genus Amphritea isolated from a fishpond in China.</title>
        <authorList>
            <person name="Lu H."/>
        </authorList>
    </citation>
    <scope>NUCLEOTIDE SEQUENCE [LARGE SCALE GENOMIC DNA]</scope>
    <source>
        <strain evidence="3 4">RP18W</strain>
    </source>
</reference>
<proteinExistence type="inferred from homology"/>
<dbReference type="InterPro" id="IPR036291">
    <property type="entry name" value="NAD(P)-bd_dom_sf"/>
</dbReference>
<sequence>MNPQDKVILIVGASSGIGYKLATQLADEGALLAVTARRQDRLRELQTGIEQRGGRCFALAADALDESASEEVVRKVVDHYGRIDVVILNAGGAPAIDMRMMGAAEVRHYMRTNYDVSVNYLFPVLEQMKKQRRGLVVQTNSLAGFLGVPLQGPYSAAKGALKLLIDTCRLEFHEYGIGFVSVYPGFVATEATQDDGMPAPMEISAEQAARYIIRGIRREKPDYLFPGLMRWTIRLLGIVPPSLVRWVLRRDVPRMVEEESRASS</sequence>
<evidence type="ECO:0000313" key="4">
    <source>
        <dbReference type="Proteomes" id="UP000760472"/>
    </source>
</evidence>
<dbReference type="Proteomes" id="UP000760472">
    <property type="component" value="Unassembled WGS sequence"/>
</dbReference>
<dbReference type="PANTHER" id="PTHR44196:SF1">
    <property type="entry name" value="DEHYDROGENASE_REDUCTASE SDR FAMILY MEMBER 7B"/>
    <property type="match status" value="1"/>
</dbReference>
<evidence type="ECO:0000313" key="3">
    <source>
        <dbReference type="EMBL" id="MBN0987648.1"/>
    </source>
</evidence>
<keyword evidence="2" id="KW-0560">Oxidoreductase</keyword>
<name>A0ABS2W7G4_9GAMM</name>
<dbReference type="PANTHER" id="PTHR44196">
    <property type="entry name" value="DEHYDROGENASE/REDUCTASE SDR FAMILY MEMBER 7B"/>
    <property type="match status" value="1"/>
</dbReference>
<evidence type="ECO:0000256" key="2">
    <source>
        <dbReference type="ARBA" id="ARBA00023002"/>
    </source>
</evidence>
<dbReference type="PRINTS" id="PR00081">
    <property type="entry name" value="GDHRDH"/>
</dbReference>
<evidence type="ECO:0000256" key="1">
    <source>
        <dbReference type="ARBA" id="ARBA00006484"/>
    </source>
</evidence>
<comment type="caution">
    <text evidence="3">The sequence shown here is derived from an EMBL/GenBank/DDBJ whole genome shotgun (WGS) entry which is preliminary data.</text>
</comment>
<keyword evidence="4" id="KW-1185">Reference proteome</keyword>
<dbReference type="Gene3D" id="3.40.50.720">
    <property type="entry name" value="NAD(P)-binding Rossmann-like Domain"/>
    <property type="match status" value="1"/>
</dbReference>
<dbReference type="EMBL" id="JAFFZP010000012">
    <property type="protein sequence ID" value="MBN0987648.1"/>
    <property type="molecule type" value="Genomic_DNA"/>
</dbReference>
<dbReference type="SUPFAM" id="SSF51735">
    <property type="entry name" value="NAD(P)-binding Rossmann-fold domains"/>
    <property type="match status" value="1"/>
</dbReference>
<dbReference type="InterPro" id="IPR002347">
    <property type="entry name" value="SDR_fam"/>
</dbReference>
<accession>A0ABS2W7G4</accession>
<protein>
    <submittedName>
        <fullName evidence="3">SDR family NAD(P)-dependent oxidoreductase</fullName>
    </submittedName>
</protein>
<gene>
    <name evidence="3" type="ORF">JW498_09760</name>
</gene>
<dbReference type="Pfam" id="PF00106">
    <property type="entry name" value="adh_short"/>
    <property type="match status" value="1"/>
</dbReference>